<keyword evidence="2" id="KW-0378">Hydrolase</keyword>
<dbReference type="FunFam" id="3.20.20.80:FF:000020">
    <property type="entry name" value="Beta-glucosidase 12"/>
    <property type="match status" value="1"/>
</dbReference>
<dbReference type="PRINTS" id="PR00131">
    <property type="entry name" value="GLHYDRLASE1"/>
</dbReference>
<reference evidence="5 6" key="1">
    <citation type="submission" date="2021-07" db="EMBL/GenBank/DDBJ databases">
        <title>The Aristolochia fimbriata genome: insights into angiosperm evolution, floral development and chemical biosynthesis.</title>
        <authorList>
            <person name="Jiao Y."/>
        </authorList>
    </citation>
    <scope>NUCLEOTIDE SEQUENCE [LARGE SCALE GENOMIC DNA]</scope>
    <source>
        <strain evidence="5">IBCAS-2021</strain>
        <tissue evidence="5">Leaf</tissue>
    </source>
</reference>
<dbReference type="EMBL" id="JAINDJ010000005">
    <property type="protein sequence ID" value="KAG9445801.1"/>
    <property type="molecule type" value="Genomic_DNA"/>
</dbReference>
<comment type="similarity">
    <text evidence="1 3">Belongs to the glycosyl hydrolase 1 family.</text>
</comment>
<gene>
    <name evidence="5" type="ORF">H6P81_011929</name>
</gene>
<name>A0AAV7EDG9_ARIFI</name>
<evidence type="ECO:0000256" key="1">
    <source>
        <dbReference type="ARBA" id="ARBA00010838"/>
    </source>
</evidence>
<accession>A0AAV7EDG9</accession>
<dbReference type="GO" id="GO:0008422">
    <property type="term" value="F:beta-glucosidase activity"/>
    <property type="evidence" value="ECO:0007669"/>
    <property type="project" value="TreeGrafter"/>
</dbReference>
<keyword evidence="6" id="KW-1185">Reference proteome</keyword>
<dbReference type="Pfam" id="PF00232">
    <property type="entry name" value="Glyco_hydro_1"/>
    <property type="match status" value="1"/>
</dbReference>
<dbReference type="PANTHER" id="PTHR10353">
    <property type="entry name" value="GLYCOSYL HYDROLASE"/>
    <property type="match status" value="1"/>
</dbReference>
<feature type="signal peptide" evidence="4">
    <location>
        <begin position="1"/>
        <end position="18"/>
    </location>
</feature>
<dbReference type="PROSITE" id="PS00653">
    <property type="entry name" value="GLYCOSYL_HYDROL_F1_2"/>
    <property type="match status" value="1"/>
</dbReference>
<feature type="chain" id="PRO_5043496348" description="Beta-glucosidase 18-like" evidence="4">
    <location>
        <begin position="19"/>
        <end position="509"/>
    </location>
</feature>
<dbReference type="SUPFAM" id="SSF51445">
    <property type="entry name" value="(Trans)glycosidases"/>
    <property type="match status" value="1"/>
</dbReference>
<dbReference type="InterPro" id="IPR033132">
    <property type="entry name" value="GH_1_N_CS"/>
</dbReference>
<evidence type="ECO:0000256" key="3">
    <source>
        <dbReference type="RuleBase" id="RU003690"/>
    </source>
</evidence>
<dbReference type="Proteomes" id="UP000825729">
    <property type="component" value="Unassembled WGS sequence"/>
</dbReference>
<evidence type="ECO:0000313" key="5">
    <source>
        <dbReference type="EMBL" id="KAG9445801.1"/>
    </source>
</evidence>
<dbReference type="InterPro" id="IPR017853">
    <property type="entry name" value="GH"/>
</dbReference>
<proteinExistence type="inferred from homology"/>
<organism evidence="5 6">
    <name type="scientific">Aristolochia fimbriata</name>
    <name type="common">White veined hardy Dutchman's pipe vine</name>
    <dbReference type="NCBI Taxonomy" id="158543"/>
    <lineage>
        <taxon>Eukaryota</taxon>
        <taxon>Viridiplantae</taxon>
        <taxon>Streptophyta</taxon>
        <taxon>Embryophyta</taxon>
        <taxon>Tracheophyta</taxon>
        <taxon>Spermatophyta</taxon>
        <taxon>Magnoliopsida</taxon>
        <taxon>Magnoliidae</taxon>
        <taxon>Piperales</taxon>
        <taxon>Aristolochiaceae</taxon>
        <taxon>Aristolochia</taxon>
    </lineage>
</organism>
<evidence type="ECO:0008006" key="7">
    <source>
        <dbReference type="Google" id="ProtNLM"/>
    </source>
</evidence>
<sequence>MIKRLSCFLLFHLLSLMACPIDRSQFPTDFVFGTSTSSYQIEGAYLEDNKSLSNWDVFSHIPGKIKGGGTGDVAVDHYHLYMEDVELLHSLGVNSYRFSISWARILPRGRFGRVNQAGISFYSNLVNELLRRGIQPFVTLNHFDIPQELEERYGAWLSPQIQKDFGYFAEACFKALGDRVKYWITFNEPNLMVKFQYLTGEFPPGLCSAEYGNSASEPYIAGHNVILSHATATQIYKNKYRVKQGGSIGIVMSADWYEPLRNIPADVLAVQRHLAFENAWFVDPFIFGDYPPEMRQILGSRLPTFSAEERRMLQSNKLDFIGINHYTTLYVEDCLFSPCKHGHFPGDTFTHVTGERDGHTIGTPTEMPNFYVVPRGMQQIVEYFQKRYNNVVMYITENGYPQGDNNSSISQNELLNDKERVEYIANYLSFLNVAIRNGANVKGYFAWSLMDNFEWFYGFTLRFGLYHVDYNTMKRKPKLSAQWYKEFLNGSKTLIRRTGGFQSPRRMRC</sequence>
<dbReference type="PROSITE" id="PS51257">
    <property type="entry name" value="PROKAR_LIPOPROTEIN"/>
    <property type="match status" value="1"/>
</dbReference>
<evidence type="ECO:0000256" key="4">
    <source>
        <dbReference type="SAM" id="SignalP"/>
    </source>
</evidence>
<dbReference type="GO" id="GO:0005975">
    <property type="term" value="P:carbohydrate metabolic process"/>
    <property type="evidence" value="ECO:0007669"/>
    <property type="project" value="InterPro"/>
</dbReference>
<dbReference type="Gene3D" id="3.20.20.80">
    <property type="entry name" value="Glycosidases"/>
    <property type="match status" value="1"/>
</dbReference>
<evidence type="ECO:0000256" key="2">
    <source>
        <dbReference type="ARBA" id="ARBA00022801"/>
    </source>
</evidence>
<protein>
    <recommendedName>
        <fullName evidence="7">Beta-glucosidase 18-like</fullName>
    </recommendedName>
</protein>
<dbReference type="AlphaFoldDB" id="A0AAV7EDG9"/>
<dbReference type="PANTHER" id="PTHR10353:SF236">
    <property type="entry name" value="BETA-GLUCOSIDASE 18"/>
    <property type="match status" value="1"/>
</dbReference>
<comment type="caution">
    <text evidence="5">The sequence shown here is derived from an EMBL/GenBank/DDBJ whole genome shotgun (WGS) entry which is preliminary data.</text>
</comment>
<dbReference type="InterPro" id="IPR001360">
    <property type="entry name" value="Glyco_hydro_1"/>
</dbReference>
<keyword evidence="4" id="KW-0732">Signal</keyword>
<evidence type="ECO:0000313" key="6">
    <source>
        <dbReference type="Proteomes" id="UP000825729"/>
    </source>
</evidence>